<feature type="transmembrane region" description="Helical" evidence="2">
    <location>
        <begin position="150"/>
        <end position="173"/>
    </location>
</feature>
<name>A0A813ISU3_POLGL</name>
<dbReference type="AlphaFoldDB" id="A0A813ISU3"/>
<evidence type="ECO:0000256" key="2">
    <source>
        <dbReference type="SAM" id="Phobius"/>
    </source>
</evidence>
<evidence type="ECO:0000313" key="3">
    <source>
        <dbReference type="EMBL" id="CAE8655248.1"/>
    </source>
</evidence>
<evidence type="ECO:0000256" key="1">
    <source>
        <dbReference type="SAM" id="MobiDB-lite"/>
    </source>
</evidence>
<protein>
    <submittedName>
        <fullName evidence="3">Uncharacterized protein</fullName>
    </submittedName>
</protein>
<keyword evidence="2" id="KW-0812">Transmembrane</keyword>
<accession>A0A813ISU3</accession>
<dbReference type="Proteomes" id="UP000626109">
    <property type="component" value="Unassembled WGS sequence"/>
</dbReference>
<dbReference type="EMBL" id="CAJNNW010013328">
    <property type="protein sequence ID" value="CAE8655248.1"/>
    <property type="molecule type" value="Genomic_DNA"/>
</dbReference>
<feature type="region of interest" description="Disordered" evidence="1">
    <location>
        <begin position="591"/>
        <end position="618"/>
    </location>
</feature>
<evidence type="ECO:0000313" key="4">
    <source>
        <dbReference type="Proteomes" id="UP000626109"/>
    </source>
</evidence>
<gene>
    <name evidence="3" type="ORF">PGLA2088_LOCUS11517</name>
</gene>
<feature type="transmembrane region" description="Helical" evidence="2">
    <location>
        <begin position="121"/>
        <end position="138"/>
    </location>
</feature>
<keyword evidence="2" id="KW-1133">Transmembrane helix</keyword>
<feature type="transmembrane region" description="Helical" evidence="2">
    <location>
        <begin position="86"/>
        <end position="109"/>
    </location>
</feature>
<keyword evidence="2" id="KW-0472">Membrane</keyword>
<proteinExistence type="predicted"/>
<organism evidence="3 4">
    <name type="scientific">Polarella glacialis</name>
    <name type="common">Dinoflagellate</name>
    <dbReference type="NCBI Taxonomy" id="89957"/>
    <lineage>
        <taxon>Eukaryota</taxon>
        <taxon>Sar</taxon>
        <taxon>Alveolata</taxon>
        <taxon>Dinophyceae</taxon>
        <taxon>Suessiales</taxon>
        <taxon>Suessiaceae</taxon>
        <taxon>Polarella</taxon>
    </lineage>
</organism>
<feature type="transmembrane region" description="Helical" evidence="2">
    <location>
        <begin position="32"/>
        <end position="48"/>
    </location>
</feature>
<feature type="region of interest" description="Disordered" evidence="1">
    <location>
        <begin position="432"/>
        <end position="474"/>
    </location>
</feature>
<reference evidence="3" key="1">
    <citation type="submission" date="2021-02" db="EMBL/GenBank/DDBJ databases">
        <authorList>
            <person name="Dougan E. K."/>
            <person name="Rhodes N."/>
            <person name="Thang M."/>
            <person name="Chan C."/>
        </authorList>
    </citation>
    <scope>NUCLEOTIDE SEQUENCE</scope>
</reference>
<sequence>MKVHYVFAPAFVLGVCCTGLDGATRVIVLRGLLAVMLAAHAICQPAWLQSAKSLLKRCLSRSADVDGDSVRVDAMMGQLKVSNAKAAVAIFMHVMPPLSLFTACVSYLFQSGSPLHDSTSHFHMTLLGYATVGVATAMQESMSPRSCELGMLFTNIAVAIFTMACVPADHWFVASPIRLAVRILIGIGSMNHRHVALLNVAYIASYGYGNFASAQQVPGMQAGYGTVAECVLPEVVTSVFVWAILYFVESEVKKSLRASIHVVSAQNEISAFQAMLNIFCDAQAELDGDLRILSSDSKLSRLLRTTEELQNVQLVNYVADSDKPRVLDLIKTSNTQLASSSDPFAVLHSTAHMLHAQMLSASGESFGVQIFHVCRRDVHGSLRHLIGLCDELRRPPEEIDEHFIQASKAAWESKKQEEKQQPHHPPGKITVEQQQVQQQLTRAAFAAPGQQSRSKHSSSSASSSNASGGRQGMPGLQRISLALNQERDGFPIEECTFVFETGESGPLASSPTMEDWLLASAHDLFLSLLSDFDAAVSNGASSAPASFPLKFRMPGSDKLCLIADEGTMSLGGQARCIRLDLCGFAGYEIRSSGRKKSRPPSAPSRGTPARTHKNNKNNNNNNNNSGSQGFQQQEQQQKQQQQQQQQRLPGRAERASEALKRAIRSPPSCCCCCWWWWCCCCCCCCCCCYCCCCCCCWWFWWCCCCCCWWWWCRCCYCCCCYYCCCYCCCCYC</sequence>
<comment type="caution">
    <text evidence="3">The sequence shown here is derived from an EMBL/GenBank/DDBJ whole genome shotgun (WGS) entry which is preliminary data.</text>
</comment>
<feature type="compositionally biased region" description="Low complexity" evidence="1">
    <location>
        <begin position="457"/>
        <end position="467"/>
    </location>
</feature>